<accession>W7XHT7</accession>
<dbReference type="InParanoid" id="W7XHT7"/>
<keyword evidence="1" id="KW-1133">Transmembrane helix</keyword>
<protein>
    <submittedName>
        <fullName evidence="2">Transmembrane protein, putative</fullName>
    </submittedName>
</protein>
<dbReference type="KEGG" id="tet:TTHERM_000338259"/>
<reference evidence="3" key="1">
    <citation type="journal article" date="2006" name="PLoS Biol.">
        <title>Macronuclear genome sequence of the ciliate Tetrahymena thermophila, a model eukaryote.</title>
        <authorList>
            <person name="Eisen J.A."/>
            <person name="Coyne R.S."/>
            <person name="Wu M."/>
            <person name="Wu D."/>
            <person name="Thiagarajan M."/>
            <person name="Wortman J.R."/>
            <person name="Badger J.H."/>
            <person name="Ren Q."/>
            <person name="Amedeo P."/>
            <person name="Jones K.M."/>
            <person name="Tallon L.J."/>
            <person name="Delcher A.L."/>
            <person name="Salzberg S.L."/>
            <person name="Silva J.C."/>
            <person name="Haas B.J."/>
            <person name="Majoros W.H."/>
            <person name="Farzad M."/>
            <person name="Carlton J.M."/>
            <person name="Smith R.K. Jr."/>
            <person name="Garg J."/>
            <person name="Pearlman R.E."/>
            <person name="Karrer K.M."/>
            <person name="Sun L."/>
            <person name="Manning G."/>
            <person name="Elde N.C."/>
            <person name="Turkewitz A.P."/>
            <person name="Asai D.J."/>
            <person name="Wilkes D.E."/>
            <person name="Wang Y."/>
            <person name="Cai H."/>
            <person name="Collins K."/>
            <person name="Stewart B.A."/>
            <person name="Lee S.R."/>
            <person name="Wilamowska K."/>
            <person name="Weinberg Z."/>
            <person name="Ruzzo W.L."/>
            <person name="Wloga D."/>
            <person name="Gaertig J."/>
            <person name="Frankel J."/>
            <person name="Tsao C.-C."/>
            <person name="Gorovsky M.A."/>
            <person name="Keeling P.J."/>
            <person name="Waller R.F."/>
            <person name="Patron N.J."/>
            <person name="Cherry J.M."/>
            <person name="Stover N.A."/>
            <person name="Krieger C.J."/>
            <person name="del Toro C."/>
            <person name="Ryder H.F."/>
            <person name="Williamson S.C."/>
            <person name="Barbeau R.A."/>
            <person name="Hamilton E.P."/>
            <person name="Orias E."/>
        </authorList>
    </citation>
    <scope>NUCLEOTIDE SEQUENCE [LARGE SCALE GENOMIC DNA]</scope>
    <source>
        <strain evidence="3">SB210</strain>
    </source>
</reference>
<dbReference type="RefSeq" id="XP_012653435.1">
    <property type="nucleotide sequence ID" value="XM_012797981.1"/>
</dbReference>
<proteinExistence type="predicted"/>
<evidence type="ECO:0000256" key="1">
    <source>
        <dbReference type="SAM" id="Phobius"/>
    </source>
</evidence>
<keyword evidence="3" id="KW-1185">Reference proteome</keyword>
<gene>
    <name evidence="2" type="ORF">TTHERM_000338259</name>
</gene>
<sequence>MIEKKSKFCQNYSEDLRIINVLSEYKFNAKFAPQSICIQNSCIQIKLNFIKKIEKQGNQIFINNNNKVKNLPQIKILNQYFMIKQATVKNRKYPLQQIQIQIFLNFSTLNKKQNPEKQNIQIQAILEEKKIYDRNRLVLEGISIKKVDNYKNYNQMQFDIYFLIIMNVSAFEYEILIFTSKFYKN</sequence>
<organism evidence="2 3">
    <name type="scientific">Tetrahymena thermophila (strain SB210)</name>
    <dbReference type="NCBI Taxonomy" id="312017"/>
    <lineage>
        <taxon>Eukaryota</taxon>
        <taxon>Sar</taxon>
        <taxon>Alveolata</taxon>
        <taxon>Ciliophora</taxon>
        <taxon>Intramacronucleata</taxon>
        <taxon>Oligohymenophorea</taxon>
        <taxon>Hymenostomatida</taxon>
        <taxon>Tetrahymenina</taxon>
        <taxon>Tetrahymenidae</taxon>
        <taxon>Tetrahymena</taxon>
    </lineage>
</organism>
<name>W7XHT7_TETTS</name>
<evidence type="ECO:0000313" key="2">
    <source>
        <dbReference type="EMBL" id="EWS74036.1"/>
    </source>
</evidence>
<dbReference type="Proteomes" id="UP000009168">
    <property type="component" value="Unassembled WGS sequence"/>
</dbReference>
<keyword evidence="1" id="KW-0472">Membrane</keyword>
<feature type="transmembrane region" description="Helical" evidence="1">
    <location>
        <begin position="160"/>
        <end position="183"/>
    </location>
</feature>
<dbReference type="EMBL" id="GG662666">
    <property type="protein sequence ID" value="EWS74036.1"/>
    <property type="molecule type" value="Genomic_DNA"/>
</dbReference>
<dbReference type="AlphaFoldDB" id="W7XHT7"/>
<keyword evidence="1 2" id="KW-0812">Transmembrane</keyword>
<evidence type="ECO:0000313" key="3">
    <source>
        <dbReference type="Proteomes" id="UP000009168"/>
    </source>
</evidence>
<dbReference type="GeneID" id="24438494"/>